<comment type="similarity">
    <text evidence="3 10">Belongs to the cytochrome P450 family.</text>
</comment>
<sequence>MLDLQTSFYTALTVSGLALVRYYWFGSHGRKLRHPPSPKSLPFVGNLFSIPPGLDHLAYTELGRQLKSDIVYLNLLGQPLIILNSARTASELLEKHSASHSDRVTAPMVSDPTLLDWSGFVGMMPYSDLWRRQRRRMNEWLNTRAVRQFDNLQQDGSKQLLTRLLGASESAQLFDQVKHQFFFTTGIVAFKLAYGYPLKNDQDPFFLNAVEATENLFAATMMSNFLVNAFPALSYVPDWFPGTGWKLTARKWRDQKNNAVNAPYEWTKQQVASQARGDFQPSVLSALLQDHQLVSGMSTEDRDKELKELAFILCVGGMDTLATGLVNFVAAMLTSPEAQAKAQEEIDSVIGYATRLPKTSDEARLPYVRKLILEVLRWLPVGPTGGPHACYQDDVYREYDIQKGTMSFGNVWAMSRDESIYKDPDTFNPERFSDPNVPPVPGFGWGRRKCPGTHFAEISLFINISSLLSVFSFTRKKDANGRGIIPKIEPAYNHLSLQLKPFEFELRPRSDKHRQLILESPLDY</sequence>
<dbReference type="GO" id="GO:0016705">
    <property type="term" value="F:oxidoreductase activity, acting on paired donors, with incorporation or reduction of molecular oxygen"/>
    <property type="evidence" value="ECO:0007669"/>
    <property type="project" value="InterPro"/>
</dbReference>
<reference evidence="11 12" key="1">
    <citation type="submission" date="2015-07" db="EMBL/GenBank/DDBJ databases">
        <authorList>
            <person name="Noorani M."/>
        </authorList>
    </citation>
    <scope>NUCLEOTIDE SEQUENCE [LARGE SCALE GENOMIC DNA]</scope>
    <source>
        <strain evidence="11">BBA 69670</strain>
    </source>
</reference>
<keyword evidence="7 9" id="KW-0408">Iron</keyword>
<evidence type="ECO:0000256" key="7">
    <source>
        <dbReference type="ARBA" id="ARBA00023004"/>
    </source>
</evidence>
<dbReference type="GO" id="GO:0004497">
    <property type="term" value="F:monooxygenase activity"/>
    <property type="evidence" value="ECO:0007669"/>
    <property type="project" value="UniProtKB-KW"/>
</dbReference>
<dbReference type="Proteomes" id="UP000044841">
    <property type="component" value="Unassembled WGS sequence"/>
</dbReference>
<dbReference type="PANTHER" id="PTHR46300:SF7">
    <property type="entry name" value="P450, PUTATIVE (EUROFUNG)-RELATED"/>
    <property type="match status" value="1"/>
</dbReference>
<dbReference type="GO" id="GO:0020037">
    <property type="term" value="F:heme binding"/>
    <property type="evidence" value="ECO:0007669"/>
    <property type="project" value="InterPro"/>
</dbReference>
<dbReference type="CDD" id="cd11065">
    <property type="entry name" value="CYP64-like"/>
    <property type="match status" value="1"/>
</dbReference>
<evidence type="ECO:0000313" key="12">
    <source>
        <dbReference type="Proteomes" id="UP000044841"/>
    </source>
</evidence>
<gene>
    <name evidence="11" type="ORF">RSOLAG22IIIB_08006</name>
</gene>
<protein>
    <submittedName>
        <fullName evidence="11">O-methylsterigmatocystin oxidoreductase</fullName>
    </submittedName>
</protein>
<dbReference type="SUPFAM" id="SSF48264">
    <property type="entry name" value="Cytochrome P450"/>
    <property type="match status" value="1"/>
</dbReference>
<evidence type="ECO:0000256" key="2">
    <source>
        <dbReference type="ARBA" id="ARBA00005179"/>
    </source>
</evidence>
<dbReference type="PANTHER" id="PTHR46300">
    <property type="entry name" value="P450, PUTATIVE (EUROFUNG)-RELATED-RELATED"/>
    <property type="match status" value="1"/>
</dbReference>
<evidence type="ECO:0000313" key="11">
    <source>
        <dbReference type="EMBL" id="CUA68627.1"/>
    </source>
</evidence>
<evidence type="ECO:0000256" key="6">
    <source>
        <dbReference type="ARBA" id="ARBA00023002"/>
    </source>
</evidence>
<dbReference type="Pfam" id="PF00067">
    <property type="entry name" value="p450"/>
    <property type="match status" value="1"/>
</dbReference>
<keyword evidence="8 10" id="KW-0503">Monooxygenase</keyword>
<dbReference type="InterPro" id="IPR017972">
    <property type="entry name" value="Cyt_P450_CS"/>
</dbReference>
<proteinExistence type="inferred from homology"/>
<keyword evidence="6 10" id="KW-0560">Oxidoreductase</keyword>
<evidence type="ECO:0000256" key="8">
    <source>
        <dbReference type="ARBA" id="ARBA00023033"/>
    </source>
</evidence>
<feature type="binding site" description="axial binding residue" evidence="9">
    <location>
        <position position="450"/>
    </location>
    <ligand>
        <name>heme</name>
        <dbReference type="ChEBI" id="CHEBI:30413"/>
    </ligand>
    <ligandPart>
        <name>Fe</name>
        <dbReference type="ChEBI" id="CHEBI:18248"/>
    </ligandPart>
</feature>
<evidence type="ECO:0000256" key="1">
    <source>
        <dbReference type="ARBA" id="ARBA00001971"/>
    </source>
</evidence>
<comment type="cofactor">
    <cofactor evidence="1 9">
        <name>heme</name>
        <dbReference type="ChEBI" id="CHEBI:30413"/>
    </cofactor>
</comment>
<dbReference type="InterPro" id="IPR001128">
    <property type="entry name" value="Cyt_P450"/>
</dbReference>
<keyword evidence="12" id="KW-1185">Reference proteome</keyword>
<evidence type="ECO:0000256" key="4">
    <source>
        <dbReference type="ARBA" id="ARBA00022617"/>
    </source>
</evidence>
<dbReference type="PRINTS" id="PR00463">
    <property type="entry name" value="EP450I"/>
</dbReference>
<evidence type="ECO:0000256" key="9">
    <source>
        <dbReference type="PIRSR" id="PIRSR602401-1"/>
    </source>
</evidence>
<evidence type="ECO:0000256" key="3">
    <source>
        <dbReference type="ARBA" id="ARBA00010617"/>
    </source>
</evidence>
<organism evidence="11 12">
    <name type="scientific">Rhizoctonia solani</name>
    <dbReference type="NCBI Taxonomy" id="456999"/>
    <lineage>
        <taxon>Eukaryota</taxon>
        <taxon>Fungi</taxon>
        <taxon>Dikarya</taxon>
        <taxon>Basidiomycota</taxon>
        <taxon>Agaricomycotina</taxon>
        <taxon>Agaricomycetes</taxon>
        <taxon>Cantharellales</taxon>
        <taxon>Ceratobasidiaceae</taxon>
        <taxon>Rhizoctonia</taxon>
    </lineage>
</organism>
<evidence type="ECO:0000256" key="5">
    <source>
        <dbReference type="ARBA" id="ARBA00022723"/>
    </source>
</evidence>
<dbReference type="InterPro" id="IPR036396">
    <property type="entry name" value="Cyt_P450_sf"/>
</dbReference>
<comment type="pathway">
    <text evidence="2">Secondary metabolite biosynthesis.</text>
</comment>
<keyword evidence="4 9" id="KW-0349">Heme</keyword>
<accession>A0A0K6FRA2</accession>
<evidence type="ECO:0000256" key="10">
    <source>
        <dbReference type="RuleBase" id="RU000461"/>
    </source>
</evidence>
<dbReference type="EMBL" id="CYGV01000480">
    <property type="protein sequence ID" value="CUA68627.1"/>
    <property type="molecule type" value="Genomic_DNA"/>
</dbReference>
<name>A0A0K6FRA2_9AGAM</name>
<keyword evidence="5 9" id="KW-0479">Metal-binding</keyword>
<dbReference type="InterPro" id="IPR050364">
    <property type="entry name" value="Cytochrome_P450_fung"/>
</dbReference>
<dbReference type="GO" id="GO:0005506">
    <property type="term" value="F:iron ion binding"/>
    <property type="evidence" value="ECO:0007669"/>
    <property type="project" value="InterPro"/>
</dbReference>
<dbReference type="AlphaFoldDB" id="A0A0K6FRA2"/>
<dbReference type="InterPro" id="IPR002401">
    <property type="entry name" value="Cyt_P450_E_grp-I"/>
</dbReference>
<dbReference type="Gene3D" id="1.10.630.10">
    <property type="entry name" value="Cytochrome P450"/>
    <property type="match status" value="1"/>
</dbReference>
<dbReference type="PROSITE" id="PS00086">
    <property type="entry name" value="CYTOCHROME_P450"/>
    <property type="match status" value="1"/>
</dbReference>